<keyword evidence="2 6" id="KW-0853">WD repeat</keyword>
<dbReference type="InterPro" id="IPR001680">
    <property type="entry name" value="WD40_rpt"/>
</dbReference>
<dbReference type="SMART" id="SM00320">
    <property type="entry name" value="WD40"/>
    <property type="match status" value="4"/>
</dbReference>
<dbReference type="Proteomes" id="UP000593567">
    <property type="component" value="Unassembled WGS sequence"/>
</dbReference>
<evidence type="ECO:0000256" key="4">
    <source>
        <dbReference type="ARBA" id="ARBA00023015"/>
    </source>
</evidence>
<comment type="similarity">
    <text evidence="1">Belongs to the WD repeat ESC family.</text>
</comment>
<keyword evidence="8" id="KW-1185">Reference proteome</keyword>
<sequence>MKRTRGNSETEDHGDNLFAIQFHQQSKDQALFATAGTNRLSIYECLYPTGIRLLRMYADPAVDECFYSLAWSYYDGCIPVVAVAGKNAIIRLIYPTNPGYSSDELSYTGHGHAINHLTFNHTKPHILLSASKDHDMRLWNIRTHTCLAILGGVEGHTDEVLYAEFSLDGNRIVSCAMDHYLKLWNLDKPKMKAAIENSSKHSHKSKVSFPVHRDHFPVFSTRDIHNNYIDCVLDFGKFIISKSCENEVVIWKPGPSGVQPKSSIKNCVTVVTRLPVKNADIWFLRISLDRMKKNMALGNLIGKIYLWDLDVDDHRKIRPSILQHPACTTAVRQTSFSPDSKTLVACCDDGTVWRWDLIQSAKADP</sequence>
<keyword evidence="4" id="KW-0805">Transcription regulation</keyword>
<dbReference type="OrthoDB" id="7318948at2759"/>
<dbReference type="Pfam" id="PF00400">
    <property type="entry name" value="WD40"/>
    <property type="match status" value="3"/>
</dbReference>
<dbReference type="InterPro" id="IPR019775">
    <property type="entry name" value="WD40_repeat_CS"/>
</dbReference>
<dbReference type="InterPro" id="IPR015943">
    <property type="entry name" value="WD40/YVTN_repeat-like_dom_sf"/>
</dbReference>
<dbReference type="Gene3D" id="2.130.10.10">
    <property type="entry name" value="YVTN repeat-like/Quinoprotein amine dehydrogenase"/>
    <property type="match status" value="1"/>
</dbReference>
<evidence type="ECO:0000313" key="8">
    <source>
        <dbReference type="Proteomes" id="UP000593567"/>
    </source>
</evidence>
<dbReference type="SUPFAM" id="SSF50978">
    <property type="entry name" value="WD40 repeat-like"/>
    <property type="match status" value="1"/>
</dbReference>
<gene>
    <name evidence="7" type="ORF">EB796_005988</name>
</gene>
<keyword evidence="5" id="KW-0804">Transcription</keyword>
<dbReference type="InterPro" id="IPR036322">
    <property type="entry name" value="WD40_repeat_dom_sf"/>
</dbReference>
<protein>
    <submittedName>
        <fullName evidence="7">Esc</fullName>
    </submittedName>
</protein>
<dbReference type="PROSITE" id="PS50082">
    <property type="entry name" value="WD_REPEATS_2"/>
    <property type="match status" value="2"/>
</dbReference>
<feature type="repeat" description="WD" evidence="6">
    <location>
        <begin position="107"/>
        <end position="149"/>
    </location>
</feature>
<keyword evidence="3" id="KW-0677">Repeat</keyword>
<accession>A0A7J7KCN7</accession>
<proteinExistence type="inferred from homology"/>
<evidence type="ECO:0000256" key="1">
    <source>
        <dbReference type="ARBA" id="ARBA00008075"/>
    </source>
</evidence>
<dbReference type="EMBL" id="VXIV02000842">
    <property type="protein sequence ID" value="KAF6035704.1"/>
    <property type="molecule type" value="Genomic_DNA"/>
</dbReference>
<dbReference type="AlphaFoldDB" id="A0A7J7KCN7"/>
<dbReference type="InterPro" id="IPR051243">
    <property type="entry name" value="PcG_WD-repeat"/>
</dbReference>
<feature type="repeat" description="WD" evidence="6">
    <location>
        <begin position="153"/>
        <end position="194"/>
    </location>
</feature>
<evidence type="ECO:0000256" key="6">
    <source>
        <dbReference type="PROSITE-ProRule" id="PRU00221"/>
    </source>
</evidence>
<name>A0A7J7KCN7_BUGNE</name>
<comment type="caution">
    <text evidence="7">The sequence shown here is derived from an EMBL/GenBank/DDBJ whole genome shotgun (WGS) entry which is preliminary data.</text>
</comment>
<evidence type="ECO:0000256" key="5">
    <source>
        <dbReference type="ARBA" id="ARBA00023163"/>
    </source>
</evidence>
<dbReference type="PROSITE" id="PS50294">
    <property type="entry name" value="WD_REPEATS_REGION"/>
    <property type="match status" value="2"/>
</dbReference>
<organism evidence="7 8">
    <name type="scientific">Bugula neritina</name>
    <name type="common">Brown bryozoan</name>
    <name type="synonym">Sertularia neritina</name>
    <dbReference type="NCBI Taxonomy" id="10212"/>
    <lineage>
        <taxon>Eukaryota</taxon>
        <taxon>Metazoa</taxon>
        <taxon>Spiralia</taxon>
        <taxon>Lophotrochozoa</taxon>
        <taxon>Bryozoa</taxon>
        <taxon>Gymnolaemata</taxon>
        <taxon>Cheilostomatida</taxon>
        <taxon>Flustrina</taxon>
        <taxon>Buguloidea</taxon>
        <taxon>Bugulidae</taxon>
        <taxon>Bugula</taxon>
    </lineage>
</organism>
<dbReference type="PROSITE" id="PS00678">
    <property type="entry name" value="WD_REPEATS_1"/>
    <property type="match status" value="2"/>
</dbReference>
<evidence type="ECO:0000256" key="3">
    <source>
        <dbReference type="ARBA" id="ARBA00022737"/>
    </source>
</evidence>
<dbReference type="PANTHER" id="PTHR10253">
    <property type="entry name" value="POLYCOMB PROTEIN"/>
    <property type="match status" value="1"/>
</dbReference>
<reference evidence="7" key="1">
    <citation type="submission" date="2020-06" db="EMBL/GenBank/DDBJ databases">
        <title>Draft genome of Bugula neritina, a colonial animal packing powerful symbionts and potential medicines.</title>
        <authorList>
            <person name="Rayko M."/>
        </authorList>
    </citation>
    <scope>NUCLEOTIDE SEQUENCE [LARGE SCALE GENOMIC DNA]</scope>
    <source>
        <strain evidence="7">Kwan_BN1</strain>
    </source>
</reference>
<evidence type="ECO:0000256" key="2">
    <source>
        <dbReference type="ARBA" id="ARBA00022574"/>
    </source>
</evidence>
<evidence type="ECO:0000313" key="7">
    <source>
        <dbReference type="EMBL" id="KAF6035704.1"/>
    </source>
</evidence>